<dbReference type="InterPro" id="IPR009045">
    <property type="entry name" value="Zn_M74/Hedgehog-like"/>
</dbReference>
<evidence type="ECO:0000256" key="8">
    <source>
        <dbReference type="SAM" id="MobiDB-lite"/>
    </source>
</evidence>
<evidence type="ECO:0000313" key="10">
    <source>
        <dbReference type="Proteomes" id="UP001379533"/>
    </source>
</evidence>
<evidence type="ECO:0000313" key="9">
    <source>
        <dbReference type="EMBL" id="WXA97334.1"/>
    </source>
</evidence>
<evidence type="ECO:0000256" key="3">
    <source>
        <dbReference type="ARBA" id="ARBA00022729"/>
    </source>
</evidence>
<gene>
    <name evidence="9" type="ORF">LZC95_10855</name>
</gene>
<keyword evidence="6" id="KW-0862">Zinc</keyword>
<reference evidence="9 10" key="1">
    <citation type="submission" date="2021-12" db="EMBL/GenBank/DDBJ databases">
        <title>Discovery of the Pendulisporaceae a myxobacterial family with distinct sporulation behavior and unique specialized metabolism.</title>
        <authorList>
            <person name="Garcia R."/>
            <person name="Popoff A."/>
            <person name="Bader C.D."/>
            <person name="Loehr J."/>
            <person name="Walesch S."/>
            <person name="Walt C."/>
            <person name="Boldt J."/>
            <person name="Bunk B."/>
            <person name="Haeckl F.J.F.P.J."/>
            <person name="Gunesch A.P."/>
            <person name="Birkelbach J."/>
            <person name="Nuebel U."/>
            <person name="Pietschmann T."/>
            <person name="Bach T."/>
            <person name="Mueller R."/>
        </authorList>
    </citation>
    <scope>NUCLEOTIDE SEQUENCE [LARGE SCALE GENOMIC DNA]</scope>
    <source>
        <strain evidence="9 10">MSr12523</strain>
    </source>
</reference>
<protein>
    <submittedName>
        <fullName evidence="9">Penicillin-insensitive murein endopeptidase</fullName>
    </submittedName>
</protein>
<organism evidence="9 10">
    <name type="scientific">Pendulispora brunnea</name>
    <dbReference type="NCBI Taxonomy" id="2905690"/>
    <lineage>
        <taxon>Bacteria</taxon>
        <taxon>Pseudomonadati</taxon>
        <taxon>Myxococcota</taxon>
        <taxon>Myxococcia</taxon>
        <taxon>Myxococcales</taxon>
        <taxon>Sorangiineae</taxon>
        <taxon>Pendulisporaceae</taxon>
        <taxon>Pendulispora</taxon>
    </lineage>
</organism>
<keyword evidence="10" id="KW-1185">Reference proteome</keyword>
<keyword evidence="3" id="KW-0732">Signal</keyword>
<keyword evidence="5" id="KW-0378">Hydrolase</keyword>
<evidence type="ECO:0000256" key="7">
    <source>
        <dbReference type="ARBA" id="ARBA00023049"/>
    </source>
</evidence>
<keyword evidence="4" id="KW-0574">Periplasm</keyword>
<keyword evidence="2" id="KW-0479">Metal-binding</keyword>
<sequence length="284" mass="31083">MRSLGVGVLAWVLVGCGRAPSPLYPALEGSIGMTHRGVLTGSMEIPEEGPGYRFLRDNDRHYATPRFAKALMRAAAQVEEQRPGAVLVFGDLSKAKGGTLMPHFSHRNGRDADLLLYATTLDGVPVASPNFIQYGPDGLAFDKKKKRFYRLDEEREWLLVKALIEDPEAHIQWIFVHRYVKARVIQWARASGESPELIARAFEVMWQPRSPGGLHDDHTHVRTTCTSEEVAHGCEPFGPVRAWLEGPLDAPPPPAEASDAELAAELSRPLQAAGVPARSAAAAP</sequence>
<dbReference type="Proteomes" id="UP001379533">
    <property type="component" value="Chromosome"/>
</dbReference>
<evidence type="ECO:0000256" key="4">
    <source>
        <dbReference type="ARBA" id="ARBA00022764"/>
    </source>
</evidence>
<evidence type="ECO:0000256" key="6">
    <source>
        <dbReference type="ARBA" id="ARBA00022833"/>
    </source>
</evidence>
<proteinExistence type="predicted"/>
<evidence type="ECO:0000256" key="5">
    <source>
        <dbReference type="ARBA" id="ARBA00022801"/>
    </source>
</evidence>
<dbReference type="Pfam" id="PF03411">
    <property type="entry name" value="Peptidase_M74"/>
    <property type="match status" value="1"/>
</dbReference>
<dbReference type="RefSeq" id="WP_394847950.1">
    <property type="nucleotide sequence ID" value="NZ_CP089982.1"/>
</dbReference>
<accession>A0ABZ2KFH8</accession>
<dbReference type="InterPro" id="IPR005073">
    <property type="entry name" value="Peptidase_M74"/>
</dbReference>
<evidence type="ECO:0000256" key="2">
    <source>
        <dbReference type="ARBA" id="ARBA00022723"/>
    </source>
</evidence>
<feature type="region of interest" description="Disordered" evidence="8">
    <location>
        <begin position="246"/>
        <end position="284"/>
    </location>
</feature>
<name>A0ABZ2KFH8_9BACT</name>
<feature type="compositionally biased region" description="Low complexity" evidence="8">
    <location>
        <begin position="256"/>
        <end position="284"/>
    </location>
</feature>
<dbReference type="EMBL" id="CP089982">
    <property type="protein sequence ID" value="WXA97334.1"/>
    <property type="molecule type" value="Genomic_DNA"/>
</dbReference>
<keyword evidence="1" id="KW-0645">Protease</keyword>
<dbReference type="SUPFAM" id="SSF55166">
    <property type="entry name" value="Hedgehog/DD-peptidase"/>
    <property type="match status" value="1"/>
</dbReference>
<dbReference type="PROSITE" id="PS51257">
    <property type="entry name" value="PROKAR_LIPOPROTEIN"/>
    <property type="match status" value="1"/>
</dbReference>
<evidence type="ECO:0000256" key="1">
    <source>
        <dbReference type="ARBA" id="ARBA00022670"/>
    </source>
</evidence>
<keyword evidence="7" id="KW-0482">Metalloprotease</keyword>
<dbReference type="Gene3D" id="3.30.1380.10">
    <property type="match status" value="1"/>
</dbReference>